<evidence type="ECO:0000256" key="5">
    <source>
        <dbReference type="ARBA" id="ARBA00022692"/>
    </source>
</evidence>
<dbReference type="NCBIfam" id="TIGR02212">
    <property type="entry name" value="lolCE"/>
    <property type="match status" value="1"/>
</dbReference>
<dbReference type="GO" id="GO:0044874">
    <property type="term" value="P:lipoprotein localization to outer membrane"/>
    <property type="evidence" value="ECO:0007669"/>
    <property type="project" value="InterPro"/>
</dbReference>
<dbReference type="Pfam" id="PF12704">
    <property type="entry name" value="MacB_PCD"/>
    <property type="match status" value="1"/>
</dbReference>
<dbReference type="GO" id="GO:0042953">
    <property type="term" value="P:lipoprotein transport"/>
    <property type="evidence" value="ECO:0007669"/>
    <property type="project" value="InterPro"/>
</dbReference>
<dbReference type="InterPro" id="IPR003838">
    <property type="entry name" value="ABC3_permease_C"/>
</dbReference>
<dbReference type="EMBL" id="CP008985">
    <property type="protein sequence ID" value="AIN47344.1"/>
    <property type="molecule type" value="Genomic_DNA"/>
</dbReference>
<dbReference type="InterPro" id="IPR011925">
    <property type="entry name" value="LolCE_TM"/>
</dbReference>
<name>A0A088MYU1_9GAMM</name>
<keyword evidence="11" id="KW-0449">Lipoprotein</keyword>
<evidence type="ECO:0000256" key="4">
    <source>
        <dbReference type="ARBA" id="ARBA00022475"/>
    </source>
</evidence>
<dbReference type="NCBIfam" id="TIGR02213">
    <property type="entry name" value="lolE_release"/>
    <property type="match status" value="1"/>
</dbReference>
<organism evidence="11 12">
    <name type="scientific">Candidatus Palibaumannia cicadellinicola</name>
    <dbReference type="NCBI Taxonomy" id="186490"/>
    <lineage>
        <taxon>Bacteria</taxon>
        <taxon>Pseudomonadati</taxon>
        <taxon>Pseudomonadota</taxon>
        <taxon>Gammaproteobacteria</taxon>
        <taxon>Candidatus Palibaumannia</taxon>
    </lineage>
</organism>
<evidence type="ECO:0000256" key="3">
    <source>
        <dbReference type="ARBA" id="ARBA00022448"/>
    </source>
</evidence>
<dbReference type="PANTHER" id="PTHR30489">
    <property type="entry name" value="LIPOPROTEIN-RELEASING SYSTEM TRANSMEMBRANE PROTEIN LOLE"/>
    <property type="match status" value="1"/>
</dbReference>
<feature type="domain" description="MacB-like periplasmic core" evidence="10">
    <location>
        <begin position="6"/>
        <end position="220"/>
    </location>
</feature>
<evidence type="ECO:0000256" key="1">
    <source>
        <dbReference type="ARBA" id="ARBA00004651"/>
    </source>
</evidence>
<evidence type="ECO:0000313" key="12">
    <source>
        <dbReference type="Proteomes" id="UP000067325"/>
    </source>
</evidence>
<evidence type="ECO:0000256" key="8">
    <source>
        <dbReference type="SAM" id="Phobius"/>
    </source>
</evidence>
<dbReference type="KEGG" id="bcib:IM45_948"/>
<feature type="transmembrane region" description="Helical" evidence="8">
    <location>
        <begin position="356"/>
        <end position="376"/>
    </location>
</feature>
<feature type="domain" description="ABC3 transporter permease C-terminal" evidence="9">
    <location>
        <begin position="253"/>
        <end position="386"/>
    </location>
</feature>
<sequence>MVSLISIISTIGISLGVMALIIVLSAMNGFERELNQRILAVVAHGEIEPVNPPFFDWQKLIKRIEKVPGIVAATPYINFTSLVEYEEKRQVIQVKGIDPVQEIRLSALPRFVPTQAWQNFCANKQQMIIGKGVADTLNIKQGDWLTMIISNGDRHMKRLQSKRIRLQVIGILTLNSQIDKHFAMVPLKDAQHYLNNGQDINGIAIKVKDIFQANQLVQDAGQVTKRYVFIRSWIDSYGYMYRDIQMIRFIMYLAMVLVIGVACFNIVSTLVMAVKNKRVDIAILRTLGAKDCLAYAIFLWYGLLVGLLGCIIGAVIGVVVAVHLTKLVTELEQLLGHSLLSSDIYFINFLPTELHWQDVISVLGTAMLLSLIASWYPAQQANRINPVIILREK</sequence>
<dbReference type="InterPro" id="IPR051447">
    <property type="entry name" value="Lipoprotein-release_system"/>
</dbReference>
<dbReference type="InterPro" id="IPR011926">
    <property type="entry name" value="LolE_gammaproteobact"/>
</dbReference>
<dbReference type="NCBIfam" id="NF008357">
    <property type="entry name" value="PRK11146.1"/>
    <property type="match status" value="1"/>
</dbReference>
<accession>A0A088MYU1</accession>
<dbReference type="AlphaFoldDB" id="A0A088MYU1"/>
<dbReference type="InterPro" id="IPR025857">
    <property type="entry name" value="MacB_PCD"/>
</dbReference>
<comment type="subcellular location">
    <subcellularLocation>
        <location evidence="1">Cell membrane</location>
        <topology evidence="1">Multi-pass membrane protein</topology>
    </subcellularLocation>
</comment>
<keyword evidence="6 8" id="KW-1133">Transmembrane helix</keyword>
<evidence type="ECO:0000313" key="11">
    <source>
        <dbReference type="EMBL" id="AIN47344.1"/>
    </source>
</evidence>
<keyword evidence="4" id="KW-1003">Cell membrane</keyword>
<dbReference type="Pfam" id="PF02687">
    <property type="entry name" value="FtsX"/>
    <property type="match status" value="1"/>
</dbReference>
<dbReference type="PANTHER" id="PTHR30489:SF0">
    <property type="entry name" value="LIPOPROTEIN-RELEASING SYSTEM TRANSMEMBRANE PROTEIN LOLE"/>
    <property type="match status" value="1"/>
</dbReference>
<keyword evidence="7 8" id="KW-0472">Membrane</keyword>
<evidence type="ECO:0000256" key="2">
    <source>
        <dbReference type="ARBA" id="ARBA00005236"/>
    </source>
</evidence>
<evidence type="ECO:0000259" key="9">
    <source>
        <dbReference type="Pfam" id="PF02687"/>
    </source>
</evidence>
<dbReference type="Proteomes" id="UP000067325">
    <property type="component" value="Chromosome"/>
</dbReference>
<gene>
    <name evidence="11" type="ORF">IM45_948</name>
</gene>
<feature type="transmembrane region" description="Helical" evidence="8">
    <location>
        <begin position="6"/>
        <end position="27"/>
    </location>
</feature>
<evidence type="ECO:0000256" key="6">
    <source>
        <dbReference type="ARBA" id="ARBA00022989"/>
    </source>
</evidence>
<feature type="transmembrane region" description="Helical" evidence="8">
    <location>
        <begin position="293"/>
        <end position="322"/>
    </location>
</feature>
<evidence type="ECO:0000259" key="10">
    <source>
        <dbReference type="Pfam" id="PF12704"/>
    </source>
</evidence>
<feature type="transmembrane region" description="Helical" evidence="8">
    <location>
        <begin position="249"/>
        <end position="273"/>
    </location>
</feature>
<protein>
    <submittedName>
        <fullName evidence="11">Lipoprotein releasing system transmembrane protein LolE</fullName>
    </submittedName>
</protein>
<dbReference type="GO" id="GO:0098797">
    <property type="term" value="C:plasma membrane protein complex"/>
    <property type="evidence" value="ECO:0007669"/>
    <property type="project" value="TreeGrafter"/>
</dbReference>
<keyword evidence="3" id="KW-0813">Transport</keyword>
<reference evidence="11 12" key="1">
    <citation type="journal article" date="2014" name="MBio">
        <title>Differential genome evolution between companion symbionts in an insect-bacterial symbiosis.</title>
        <authorList>
            <person name="Bennett G.M."/>
            <person name="McCutcheon J.P."/>
            <person name="MacDonald B.R."/>
            <person name="Romanovicz D."/>
            <person name="Moran N.A."/>
        </authorList>
    </citation>
    <scope>NUCLEOTIDE SEQUENCE [LARGE SCALE GENOMIC DNA]</scope>
    <source>
        <strain evidence="11 12">BGSS</strain>
    </source>
</reference>
<dbReference type="eggNOG" id="COG4591">
    <property type="taxonomic scope" value="Bacteria"/>
</dbReference>
<proteinExistence type="inferred from homology"/>
<comment type="similarity">
    <text evidence="2">Belongs to the ABC-4 integral membrane protein family. LolC/E subfamily.</text>
</comment>
<evidence type="ECO:0000256" key="7">
    <source>
        <dbReference type="ARBA" id="ARBA00023136"/>
    </source>
</evidence>
<keyword evidence="5 8" id="KW-0812">Transmembrane</keyword>